<name>A0AAE1CJP4_9GAST</name>
<evidence type="ECO:0000313" key="1">
    <source>
        <dbReference type="EMBL" id="KAK3698366.1"/>
    </source>
</evidence>
<dbReference type="Proteomes" id="UP001283361">
    <property type="component" value="Unassembled WGS sequence"/>
</dbReference>
<organism evidence="1 2">
    <name type="scientific">Elysia crispata</name>
    <name type="common">lettuce slug</name>
    <dbReference type="NCBI Taxonomy" id="231223"/>
    <lineage>
        <taxon>Eukaryota</taxon>
        <taxon>Metazoa</taxon>
        <taxon>Spiralia</taxon>
        <taxon>Lophotrochozoa</taxon>
        <taxon>Mollusca</taxon>
        <taxon>Gastropoda</taxon>
        <taxon>Heterobranchia</taxon>
        <taxon>Euthyneura</taxon>
        <taxon>Panpulmonata</taxon>
        <taxon>Sacoglossa</taxon>
        <taxon>Placobranchoidea</taxon>
        <taxon>Plakobranchidae</taxon>
        <taxon>Elysia</taxon>
    </lineage>
</organism>
<protein>
    <submittedName>
        <fullName evidence="1">Uncharacterized protein</fullName>
    </submittedName>
</protein>
<dbReference type="EMBL" id="JAWDGP010007976">
    <property type="protein sequence ID" value="KAK3698366.1"/>
    <property type="molecule type" value="Genomic_DNA"/>
</dbReference>
<proteinExistence type="predicted"/>
<dbReference type="AlphaFoldDB" id="A0AAE1CJP4"/>
<sequence>MRCVIRREPVTMAVGGASKSGIGDFIVIGQLGGGGCWVEVKGYRERSRLYPGPLTINTAPWPPKPITVSAYVNPRRVARMAAMSQVLPPQLMSPSMTPLQALSGDSLLPWGFHSSARFCDGFV</sequence>
<gene>
    <name evidence="1" type="ORF">RRG08_022927</name>
</gene>
<comment type="caution">
    <text evidence="1">The sequence shown here is derived from an EMBL/GenBank/DDBJ whole genome shotgun (WGS) entry which is preliminary data.</text>
</comment>
<keyword evidence="2" id="KW-1185">Reference proteome</keyword>
<accession>A0AAE1CJP4</accession>
<evidence type="ECO:0000313" key="2">
    <source>
        <dbReference type="Proteomes" id="UP001283361"/>
    </source>
</evidence>
<reference evidence="1" key="1">
    <citation type="journal article" date="2023" name="G3 (Bethesda)">
        <title>A reference genome for the long-term kleptoplast-retaining sea slug Elysia crispata morphotype clarki.</title>
        <authorList>
            <person name="Eastman K.E."/>
            <person name="Pendleton A.L."/>
            <person name="Shaikh M.A."/>
            <person name="Suttiyut T."/>
            <person name="Ogas R."/>
            <person name="Tomko P."/>
            <person name="Gavelis G."/>
            <person name="Widhalm J.R."/>
            <person name="Wisecaver J.H."/>
        </authorList>
    </citation>
    <scope>NUCLEOTIDE SEQUENCE</scope>
    <source>
        <strain evidence="1">ECLA1</strain>
    </source>
</reference>